<proteinExistence type="predicted"/>
<feature type="chain" id="PRO_5044618803" description="LPXTG cell wall anchor domain-containing protein" evidence="2">
    <location>
        <begin position="24"/>
        <end position="59"/>
    </location>
</feature>
<evidence type="ECO:0000313" key="6">
    <source>
        <dbReference type="Proteomes" id="UP001549111"/>
    </source>
</evidence>
<keyword evidence="1" id="KW-0812">Transmembrane</keyword>
<feature type="signal peptide" evidence="2">
    <location>
        <begin position="1"/>
        <end position="23"/>
    </location>
</feature>
<reference evidence="3 6" key="2">
    <citation type="submission" date="2024-06" db="EMBL/GenBank/DDBJ databases">
        <title>Genomic Encyclopedia of Type Strains, Phase IV (KMG-IV): sequencing the most valuable type-strain genomes for metagenomic binning, comparative biology and taxonomic classification.</title>
        <authorList>
            <person name="Goeker M."/>
        </authorList>
    </citation>
    <scope>NUCLEOTIDE SEQUENCE [LARGE SCALE GENOMIC DNA]</scope>
    <source>
        <strain evidence="3 6">D-501</strain>
    </source>
</reference>
<accession>A0A5C1Q1F7</accession>
<sequence length="59" mass="6174">MKKTASLLSAALLSLGAALPALAHEGHGLPGSAHWHSTDVIGYLLAAGIVALLWFNRRK</sequence>
<evidence type="ECO:0000313" key="4">
    <source>
        <dbReference type="EMBL" id="QEM99901.1"/>
    </source>
</evidence>
<dbReference type="RefSeq" id="WP_149502655.1">
    <property type="nucleotide sequence ID" value="NZ_CP035708.1"/>
</dbReference>
<dbReference type="OrthoDB" id="9156886at2"/>
<evidence type="ECO:0000256" key="1">
    <source>
        <dbReference type="SAM" id="Phobius"/>
    </source>
</evidence>
<protein>
    <recommendedName>
        <fullName evidence="7">LPXTG cell wall anchor domain-containing protein</fullName>
    </recommendedName>
</protein>
<keyword evidence="1" id="KW-1133">Transmembrane helix</keyword>
<dbReference type="Proteomes" id="UP001549111">
    <property type="component" value="Unassembled WGS sequence"/>
</dbReference>
<dbReference type="EMBL" id="CP035708">
    <property type="protein sequence ID" value="QEM99901.1"/>
    <property type="molecule type" value="Genomic_DNA"/>
</dbReference>
<keyword evidence="6" id="KW-1185">Reference proteome</keyword>
<evidence type="ECO:0000313" key="3">
    <source>
        <dbReference type="EMBL" id="MET3605987.1"/>
    </source>
</evidence>
<evidence type="ECO:0000313" key="5">
    <source>
        <dbReference type="Proteomes" id="UP000323522"/>
    </source>
</evidence>
<gene>
    <name evidence="3" type="ORF">ABIC99_003822</name>
    <name evidence="4" type="ORF">EWH46_03315</name>
</gene>
<reference evidence="4 5" key="1">
    <citation type="submission" date="2019-02" db="EMBL/GenBank/DDBJ databases">
        <title>Complete Genome Sequence and Methylome Analysis of Sphaerotilus natans subsp. sulfidivorans D-507.</title>
        <authorList>
            <person name="Fomenkov A."/>
            <person name="Gridneva E."/>
            <person name="Smolyakov D."/>
            <person name="Dubinina G."/>
            <person name="Vincze T."/>
            <person name="Grabovich M."/>
            <person name="Roberts R.J."/>
        </authorList>
    </citation>
    <scope>NUCLEOTIDE SEQUENCE [LARGE SCALE GENOMIC DNA]</scope>
    <source>
        <strain evidence="4 5">D-507</strain>
    </source>
</reference>
<evidence type="ECO:0008006" key="7">
    <source>
        <dbReference type="Google" id="ProtNLM"/>
    </source>
</evidence>
<name>A0A5C1Q1F7_9BURK</name>
<organism evidence="4 5">
    <name type="scientific">Sphaerotilus sulfidivorans</name>
    <dbReference type="NCBI Taxonomy" id="639200"/>
    <lineage>
        <taxon>Bacteria</taxon>
        <taxon>Pseudomonadati</taxon>
        <taxon>Pseudomonadota</taxon>
        <taxon>Betaproteobacteria</taxon>
        <taxon>Burkholderiales</taxon>
        <taxon>Sphaerotilaceae</taxon>
        <taxon>Sphaerotilus</taxon>
    </lineage>
</organism>
<feature type="transmembrane region" description="Helical" evidence="1">
    <location>
        <begin position="33"/>
        <end position="55"/>
    </location>
</feature>
<dbReference type="Proteomes" id="UP000323522">
    <property type="component" value="Chromosome"/>
</dbReference>
<dbReference type="KEGG" id="snn:EWH46_03315"/>
<dbReference type="EMBL" id="JBEPLS010000029">
    <property type="protein sequence ID" value="MET3605987.1"/>
    <property type="molecule type" value="Genomic_DNA"/>
</dbReference>
<keyword evidence="2" id="KW-0732">Signal</keyword>
<keyword evidence="1" id="KW-0472">Membrane</keyword>
<evidence type="ECO:0000256" key="2">
    <source>
        <dbReference type="SAM" id="SignalP"/>
    </source>
</evidence>
<dbReference type="AlphaFoldDB" id="A0A5C1Q1F7"/>